<sequence>MAERNFLFKERVNLLEICIMLVIAYLLGSIPSGVWIGKIFYHKDIRNFGSGNSGTTNTYRVLGKKAGTAVLLMDILKGTLAASLPFFFHSDVNPLIIGLGAIVGHTYPIFAQFKGGKAVATSAGALLAYNPQFFVFCALLFITLIYVTRMVSLASIIAVLIIAPASWYYHDPILTTIASILMVFIILRHRGNITRILDGTENKVPFGLGYKKSKKTE</sequence>
<evidence type="ECO:0000256" key="7">
    <source>
        <dbReference type="ARBA" id="ARBA00023136"/>
    </source>
</evidence>
<protein>
    <recommendedName>
        <fullName evidence="10">Glycerol-3-phosphate acyltransferase</fullName>
    </recommendedName>
    <alternativeName>
        <fullName evidence="10">Acyl-PO4 G3P acyltransferase</fullName>
    </alternativeName>
    <alternativeName>
        <fullName evidence="10">Acyl-phosphate--glycerol-3-phosphate acyltransferase</fullName>
    </alternativeName>
    <alternativeName>
        <fullName evidence="10">G3P acyltransferase</fullName>
        <shortName evidence="10">GPAT</shortName>
        <ecNumber evidence="10">2.3.1.275</ecNumber>
    </alternativeName>
    <alternativeName>
        <fullName evidence="10">Lysophosphatidic acid synthase</fullName>
        <shortName evidence="10">LPA synthase</shortName>
    </alternativeName>
</protein>
<dbReference type="SMART" id="SM01207">
    <property type="entry name" value="G3P_acyltransf"/>
    <property type="match status" value="1"/>
</dbReference>
<dbReference type="NCBIfam" id="TIGR00023">
    <property type="entry name" value="glycerol-3-phosphate 1-O-acyltransferase PlsY"/>
    <property type="match status" value="1"/>
</dbReference>
<evidence type="ECO:0000256" key="3">
    <source>
        <dbReference type="ARBA" id="ARBA00022679"/>
    </source>
</evidence>
<gene>
    <name evidence="10 11" type="primary">plsY</name>
    <name evidence="11" type="ORF">RAK27_17900</name>
</gene>
<comment type="function">
    <text evidence="10">Catalyzes the transfer of an acyl group from acyl-phosphate (acyl-PO(4)) to glycerol-3-phosphate (G3P) to form lysophosphatidic acid (LPA). This enzyme utilizes acyl-phosphate as fatty acyl donor, but not acyl-CoA or acyl-ACP.</text>
</comment>
<keyword evidence="2 10" id="KW-0444">Lipid biosynthesis</keyword>
<dbReference type="GO" id="GO:0005886">
    <property type="term" value="C:plasma membrane"/>
    <property type="evidence" value="ECO:0007669"/>
    <property type="project" value="UniProtKB-SubCell"/>
</dbReference>
<name>A0AAW9JY20_CARML</name>
<keyword evidence="1 10" id="KW-1003">Cell membrane</keyword>
<evidence type="ECO:0000256" key="4">
    <source>
        <dbReference type="ARBA" id="ARBA00022692"/>
    </source>
</evidence>
<feature type="transmembrane region" description="Helical" evidence="10">
    <location>
        <begin position="69"/>
        <end position="88"/>
    </location>
</feature>
<reference evidence="11" key="1">
    <citation type="submission" date="2023-08" db="EMBL/GenBank/DDBJ databases">
        <title>Genomic characterization of piscicolin 126 produced by Carnobacterium maltaromaticum CM22 strain isolated from salmon (Salmo salar).</title>
        <authorList>
            <person name="Gonzalez-Gragera E."/>
            <person name="Garcia-Lopez J.D."/>
            <person name="Teso-Perez C."/>
            <person name="Gimenez-Hernandez I."/>
            <person name="Peralta-Sanchez J.M."/>
            <person name="Valdivia E."/>
            <person name="Montalban-Lopez M."/>
            <person name="Martin-Platero A.M."/>
            <person name="Banos A."/>
            <person name="Martinez-Bueno M."/>
        </authorList>
    </citation>
    <scope>NUCLEOTIDE SEQUENCE</scope>
    <source>
        <strain evidence="11">CM22</strain>
    </source>
</reference>
<evidence type="ECO:0000256" key="6">
    <source>
        <dbReference type="ARBA" id="ARBA00023098"/>
    </source>
</evidence>
<dbReference type="Proteomes" id="UP001290462">
    <property type="component" value="Unassembled WGS sequence"/>
</dbReference>
<organism evidence="11 12">
    <name type="scientific">Carnobacterium maltaromaticum</name>
    <name type="common">Carnobacterium piscicola</name>
    <dbReference type="NCBI Taxonomy" id="2751"/>
    <lineage>
        <taxon>Bacteria</taxon>
        <taxon>Bacillati</taxon>
        <taxon>Bacillota</taxon>
        <taxon>Bacilli</taxon>
        <taxon>Lactobacillales</taxon>
        <taxon>Carnobacteriaceae</taxon>
        <taxon>Carnobacterium</taxon>
    </lineage>
</organism>
<comment type="subunit">
    <text evidence="10">Probably interacts with PlsX.</text>
</comment>
<dbReference type="EMBL" id="JAVBVO010000005">
    <property type="protein sequence ID" value="MDZ5760518.1"/>
    <property type="molecule type" value="Genomic_DNA"/>
</dbReference>
<dbReference type="PANTHER" id="PTHR30309">
    <property type="entry name" value="INNER MEMBRANE PROTEIN YGIH"/>
    <property type="match status" value="1"/>
</dbReference>
<keyword evidence="6 10" id="KW-0443">Lipid metabolism</keyword>
<evidence type="ECO:0000256" key="8">
    <source>
        <dbReference type="ARBA" id="ARBA00023209"/>
    </source>
</evidence>
<dbReference type="GeneID" id="83606128"/>
<evidence type="ECO:0000256" key="1">
    <source>
        <dbReference type="ARBA" id="ARBA00022475"/>
    </source>
</evidence>
<comment type="similarity">
    <text evidence="10">Belongs to the PlsY family.</text>
</comment>
<evidence type="ECO:0000256" key="9">
    <source>
        <dbReference type="ARBA" id="ARBA00023264"/>
    </source>
</evidence>
<dbReference type="PANTHER" id="PTHR30309:SF0">
    <property type="entry name" value="GLYCEROL-3-PHOSPHATE ACYLTRANSFERASE-RELATED"/>
    <property type="match status" value="1"/>
</dbReference>
<dbReference type="GO" id="GO:0043772">
    <property type="term" value="F:acyl-phosphate glycerol-3-phosphate acyltransferase activity"/>
    <property type="evidence" value="ECO:0007669"/>
    <property type="project" value="UniProtKB-UniRule"/>
</dbReference>
<evidence type="ECO:0000256" key="10">
    <source>
        <dbReference type="HAMAP-Rule" id="MF_01043"/>
    </source>
</evidence>
<dbReference type="HAMAP" id="MF_01043">
    <property type="entry name" value="PlsY"/>
    <property type="match status" value="1"/>
</dbReference>
<comment type="subcellular location">
    <subcellularLocation>
        <location evidence="10">Cell membrane</location>
        <topology evidence="10">Multi-pass membrane protein</topology>
    </subcellularLocation>
</comment>
<keyword evidence="11" id="KW-0012">Acyltransferase</keyword>
<keyword evidence="5 10" id="KW-1133">Transmembrane helix</keyword>
<keyword evidence="4 10" id="KW-0812">Transmembrane</keyword>
<dbReference type="Pfam" id="PF02660">
    <property type="entry name" value="G3P_acyltransf"/>
    <property type="match status" value="1"/>
</dbReference>
<comment type="pathway">
    <text evidence="10">Lipid metabolism; phospholipid metabolism.</text>
</comment>
<feature type="transmembrane region" description="Helical" evidence="10">
    <location>
        <begin position="12"/>
        <end position="36"/>
    </location>
</feature>
<dbReference type="EC" id="2.3.1.275" evidence="10"/>
<accession>A0AAW9JY20</accession>
<keyword evidence="7 10" id="KW-0472">Membrane</keyword>
<comment type="catalytic activity">
    <reaction evidence="10">
        <text>an acyl phosphate + sn-glycerol 3-phosphate = a 1-acyl-sn-glycero-3-phosphate + phosphate</text>
        <dbReference type="Rhea" id="RHEA:34075"/>
        <dbReference type="ChEBI" id="CHEBI:43474"/>
        <dbReference type="ChEBI" id="CHEBI:57597"/>
        <dbReference type="ChEBI" id="CHEBI:57970"/>
        <dbReference type="ChEBI" id="CHEBI:59918"/>
        <dbReference type="EC" id="2.3.1.275"/>
    </reaction>
</comment>
<evidence type="ECO:0000256" key="5">
    <source>
        <dbReference type="ARBA" id="ARBA00022989"/>
    </source>
</evidence>
<feature type="transmembrane region" description="Helical" evidence="10">
    <location>
        <begin position="167"/>
        <end position="187"/>
    </location>
</feature>
<feature type="transmembrane region" description="Helical" evidence="10">
    <location>
        <begin position="94"/>
        <end position="113"/>
    </location>
</feature>
<evidence type="ECO:0000313" key="12">
    <source>
        <dbReference type="Proteomes" id="UP001290462"/>
    </source>
</evidence>
<keyword evidence="8 10" id="KW-0594">Phospholipid biosynthesis</keyword>
<dbReference type="InterPro" id="IPR003811">
    <property type="entry name" value="G3P_acylTferase_PlsY"/>
</dbReference>
<dbReference type="RefSeq" id="WP_180948793.1">
    <property type="nucleotide sequence ID" value="NZ_BJOJ01000007.1"/>
</dbReference>
<dbReference type="GO" id="GO:0008654">
    <property type="term" value="P:phospholipid biosynthetic process"/>
    <property type="evidence" value="ECO:0007669"/>
    <property type="project" value="UniProtKB-UniRule"/>
</dbReference>
<proteinExistence type="inferred from homology"/>
<comment type="caution">
    <text evidence="11">The sequence shown here is derived from an EMBL/GenBank/DDBJ whole genome shotgun (WGS) entry which is preliminary data.</text>
</comment>
<feature type="transmembrane region" description="Helical" evidence="10">
    <location>
        <begin position="133"/>
        <end position="161"/>
    </location>
</feature>
<evidence type="ECO:0000313" key="11">
    <source>
        <dbReference type="EMBL" id="MDZ5760518.1"/>
    </source>
</evidence>
<evidence type="ECO:0000256" key="2">
    <source>
        <dbReference type="ARBA" id="ARBA00022516"/>
    </source>
</evidence>
<keyword evidence="9 10" id="KW-1208">Phospholipid metabolism</keyword>
<keyword evidence="3 10" id="KW-0808">Transferase</keyword>
<dbReference type="AlphaFoldDB" id="A0AAW9JY20"/>